<name>A0A7V4LD28_9BACT</name>
<accession>A0A7V4LD28</accession>
<feature type="chain" id="PRO_5031214300" evidence="1">
    <location>
        <begin position="30"/>
        <end position="179"/>
    </location>
</feature>
<reference evidence="2" key="1">
    <citation type="journal article" date="2020" name="mSystems">
        <title>Genome- and Community-Level Interaction Insights into Carbon Utilization and Element Cycling Functions of Hydrothermarchaeota in Hydrothermal Sediment.</title>
        <authorList>
            <person name="Zhou Z."/>
            <person name="Liu Y."/>
            <person name="Xu W."/>
            <person name="Pan J."/>
            <person name="Luo Z.H."/>
            <person name="Li M."/>
        </authorList>
    </citation>
    <scope>NUCLEOTIDE SEQUENCE [LARGE SCALE GENOMIC DNA]</scope>
    <source>
        <strain evidence="2">SpSt-548</strain>
    </source>
</reference>
<evidence type="ECO:0000313" key="2">
    <source>
        <dbReference type="EMBL" id="HGS05551.1"/>
    </source>
</evidence>
<evidence type="ECO:0000256" key="1">
    <source>
        <dbReference type="SAM" id="SignalP"/>
    </source>
</evidence>
<feature type="signal peptide" evidence="1">
    <location>
        <begin position="1"/>
        <end position="29"/>
    </location>
</feature>
<dbReference type="AlphaFoldDB" id="A0A7V4LD28"/>
<protein>
    <submittedName>
        <fullName evidence="2">Uncharacterized protein</fullName>
    </submittedName>
</protein>
<proteinExistence type="predicted"/>
<keyword evidence="1" id="KW-0732">Signal</keyword>
<organism evidence="2">
    <name type="scientific">Desulfobacca acetoxidans</name>
    <dbReference type="NCBI Taxonomy" id="60893"/>
    <lineage>
        <taxon>Bacteria</taxon>
        <taxon>Pseudomonadati</taxon>
        <taxon>Thermodesulfobacteriota</taxon>
        <taxon>Desulfobaccia</taxon>
        <taxon>Desulfobaccales</taxon>
        <taxon>Desulfobaccaceae</taxon>
        <taxon>Desulfobacca</taxon>
    </lineage>
</organism>
<comment type="caution">
    <text evidence="2">The sequence shown here is derived from an EMBL/GenBank/DDBJ whole genome shotgun (WGS) entry which is preliminary data.</text>
</comment>
<sequence length="179" mass="19856">MEKETGKMKSSAALAAVILALGAAASLAAAPPEPAVLMQLLGKTVEEPQVQDIIRSLGSLTIRQRNKLALYKFIDDGIQLVVNQKGVIEGIILYSQGAYNFKQYRGELPQGLTFEDTRAAVLNKLGKPDEETSTIDKHRVDVFAKHHLAVSYTSREEKQNGLQVFVLFLRKDYQGNRRE</sequence>
<gene>
    <name evidence="2" type="ORF">ENT08_07415</name>
</gene>
<dbReference type="EMBL" id="DSXI01000435">
    <property type="protein sequence ID" value="HGS05551.1"/>
    <property type="molecule type" value="Genomic_DNA"/>
</dbReference>